<dbReference type="Proteomes" id="UP000765509">
    <property type="component" value="Unassembled WGS sequence"/>
</dbReference>
<evidence type="ECO:0000313" key="2">
    <source>
        <dbReference type="Proteomes" id="UP000765509"/>
    </source>
</evidence>
<protein>
    <submittedName>
        <fullName evidence="1">Uncharacterized protein</fullName>
    </submittedName>
</protein>
<evidence type="ECO:0000313" key="1">
    <source>
        <dbReference type="EMBL" id="MBW0494147.1"/>
    </source>
</evidence>
<dbReference type="AlphaFoldDB" id="A0A9Q3D5G6"/>
<reference evidence="1" key="1">
    <citation type="submission" date="2021-03" db="EMBL/GenBank/DDBJ databases">
        <title>Draft genome sequence of rust myrtle Austropuccinia psidii MF-1, a brazilian biotype.</title>
        <authorList>
            <person name="Quecine M.C."/>
            <person name="Pachon D.M.R."/>
            <person name="Bonatelli M.L."/>
            <person name="Correr F.H."/>
            <person name="Franceschini L.M."/>
            <person name="Leite T.F."/>
            <person name="Margarido G.R.A."/>
            <person name="Almeida C.A."/>
            <person name="Ferrarezi J.A."/>
            <person name="Labate C.A."/>
        </authorList>
    </citation>
    <scope>NUCLEOTIDE SEQUENCE</scope>
    <source>
        <strain evidence="1">MF-1</strain>
    </source>
</reference>
<sequence>MCPIARSLKIILDRVGHHSNRFMQESFKNSKERWDKIHKPPVFELGDLVLVSTVKLNNIERPKKLKNSFTGPSMIRALHGPNAVQLELTGQLMKRTPSFLCQSDKILQLK</sequence>
<name>A0A9Q3D5G6_9BASI</name>
<organism evidence="1 2">
    <name type="scientific">Austropuccinia psidii MF-1</name>
    <dbReference type="NCBI Taxonomy" id="1389203"/>
    <lineage>
        <taxon>Eukaryota</taxon>
        <taxon>Fungi</taxon>
        <taxon>Dikarya</taxon>
        <taxon>Basidiomycota</taxon>
        <taxon>Pucciniomycotina</taxon>
        <taxon>Pucciniomycetes</taxon>
        <taxon>Pucciniales</taxon>
        <taxon>Sphaerophragmiaceae</taxon>
        <taxon>Austropuccinia</taxon>
    </lineage>
</organism>
<comment type="caution">
    <text evidence="1">The sequence shown here is derived from an EMBL/GenBank/DDBJ whole genome shotgun (WGS) entry which is preliminary data.</text>
</comment>
<keyword evidence="2" id="KW-1185">Reference proteome</keyword>
<dbReference type="OrthoDB" id="2515437at2759"/>
<proteinExistence type="predicted"/>
<accession>A0A9Q3D5G6</accession>
<dbReference type="EMBL" id="AVOT02012427">
    <property type="protein sequence ID" value="MBW0494147.1"/>
    <property type="molecule type" value="Genomic_DNA"/>
</dbReference>
<gene>
    <name evidence="1" type="ORF">O181_033862</name>
</gene>